<dbReference type="Proteomes" id="UP000288716">
    <property type="component" value="Unassembled WGS sequence"/>
</dbReference>
<name>A0A443RTD1_9ACAR</name>
<reference evidence="3 4" key="1">
    <citation type="journal article" date="2018" name="Gigascience">
        <title>Genomes of trombidid mites reveal novel predicted allergens and laterally-transferred genes associated with secondary metabolism.</title>
        <authorList>
            <person name="Dong X."/>
            <person name="Chaisiri K."/>
            <person name="Xia D."/>
            <person name="Armstrong S.D."/>
            <person name="Fang Y."/>
            <person name="Donnelly M.J."/>
            <person name="Kadowaki T."/>
            <person name="McGarry J.W."/>
            <person name="Darby A.C."/>
            <person name="Makepeace B.L."/>
        </authorList>
    </citation>
    <scope>NUCLEOTIDE SEQUENCE [LARGE SCALE GENOMIC DNA]</scope>
    <source>
        <strain evidence="3">UoL-UT</strain>
    </source>
</reference>
<dbReference type="PROSITE" id="PS50041">
    <property type="entry name" value="C_TYPE_LECTIN_2"/>
    <property type="match status" value="1"/>
</dbReference>
<dbReference type="InterPro" id="IPR001304">
    <property type="entry name" value="C-type_lectin-like"/>
</dbReference>
<comment type="caution">
    <text evidence="3">The sequence shown here is derived from an EMBL/GenBank/DDBJ whole genome shotgun (WGS) entry which is preliminary data.</text>
</comment>
<dbReference type="InterPro" id="IPR016187">
    <property type="entry name" value="CTDL_fold"/>
</dbReference>
<dbReference type="OrthoDB" id="441660at2759"/>
<dbReference type="VEuPathDB" id="VectorBase:LDEU013429"/>
<feature type="non-terminal residue" evidence="3">
    <location>
        <position position="154"/>
    </location>
</feature>
<proteinExistence type="predicted"/>
<dbReference type="Gene3D" id="3.10.100.10">
    <property type="entry name" value="Mannose-Binding Protein A, subunit A"/>
    <property type="match status" value="1"/>
</dbReference>
<accession>A0A443RTD1</accession>
<feature type="chain" id="PRO_5019453873" evidence="1">
    <location>
        <begin position="22"/>
        <end position="154"/>
    </location>
</feature>
<dbReference type="PANTHER" id="PTHR22803">
    <property type="entry name" value="MANNOSE, PHOSPHOLIPASE, LECTIN RECEPTOR RELATED"/>
    <property type="match status" value="1"/>
</dbReference>
<dbReference type="CDD" id="cd00037">
    <property type="entry name" value="CLECT"/>
    <property type="match status" value="1"/>
</dbReference>
<gene>
    <name evidence="3" type="ORF">B4U80_11095</name>
</gene>
<dbReference type="InterPro" id="IPR050111">
    <property type="entry name" value="C-type_lectin/snaclec_domain"/>
</dbReference>
<evidence type="ECO:0000313" key="4">
    <source>
        <dbReference type="Proteomes" id="UP000288716"/>
    </source>
</evidence>
<dbReference type="InterPro" id="IPR016186">
    <property type="entry name" value="C-type_lectin-like/link_sf"/>
</dbReference>
<organism evidence="3 4">
    <name type="scientific">Leptotrombidium deliense</name>
    <dbReference type="NCBI Taxonomy" id="299467"/>
    <lineage>
        <taxon>Eukaryota</taxon>
        <taxon>Metazoa</taxon>
        <taxon>Ecdysozoa</taxon>
        <taxon>Arthropoda</taxon>
        <taxon>Chelicerata</taxon>
        <taxon>Arachnida</taxon>
        <taxon>Acari</taxon>
        <taxon>Acariformes</taxon>
        <taxon>Trombidiformes</taxon>
        <taxon>Prostigmata</taxon>
        <taxon>Anystina</taxon>
        <taxon>Parasitengona</taxon>
        <taxon>Trombiculoidea</taxon>
        <taxon>Trombiculidae</taxon>
        <taxon>Leptotrombidium</taxon>
    </lineage>
</organism>
<dbReference type="EMBL" id="NCKV01037074">
    <property type="protein sequence ID" value="RWS18611.1"/>
    <property type="molecule type" value="Genomic_DNA"/>
</dbReference>
<feature type="domain" description="C-type lectin" evidence="2">
    <location>
        <begin position="33"/>
        <end position="149"/>
    </location>
</feature>
<dbReference type="Pfam" id="PF00059">
    <property type="entry name" value="Lectin_C"/>
    <property type="match status" value="1"/>
</dbReference>
<keyword evidence="4" id="KW-1185">Reference proteome</keyword>
<evidence type="ECO:0000313" key="3">
    <source>
        <dbReference type="EMBL" id="RWS18611.1"/>
    </source>
</evidence>
<evidence type="ECO:0000256" key="1">
    <source>
        <dbReference type="SAM" id="SignalP"/>
    </source>
</evidence>
<dbReference type="AlphaFoldDB" id="A0A443RTD1"/>
<evidence type="ECO:0000259" key="2">
    <source>
        <dbReference type="PROSITE" id="PS50041"/>
    </source>
</evidence>
<sequence length="154" mass="17998">MTSRITCTAILLFALINVIAGDFTCPNSKWVKHGNKCYLYERYNRDFFRMKSYCESLGATMLAIESQEENDFIQSVFTRTTAYLGATRVPGTDKWQWPNGKIMEYSNWNPGEPNNWRGNENCIQFYNNIGYPGKWNDYGCYKGEYTFCQIEFNT</sequence>
<dbReference type="SUPFAM" id="SSF56436">
    <property type="entry name" value="C-type lectin-like"/>
    <property type="match status" value="1"/>
</dbReference>
<dbReference type="STRING" id="299467.A0A443RTD1"/>
<feature type="signal peptide" evidence="1">
    <location>
        <begin position="1"/>
        <end position="21"/>
    </location>
</feature>
<protein>
    <submittedName>
        <fullName evidence="3">Ladderlectin-like protein</fullName>
    </submittedName>
</protein>
<dbReference type="SMART" id="SM00034">
    <property type="entry name" value="CLECT"/>
    <property type="match status" value="1"/>
</dbReference>
<keyword evidence="1" id="KW-0732">Signal</keyword>